<gene>
    <name evidence="2" type="ordered locus">Hore_15350</name>
</gene>
<dbReference type="RefSeq" id="WP_012636467.1">
    <property type="nucleotide sequence ID" value="NC_011899.1"/>
</dbReference>
<dbReference type="eggNOG" id="COG2871">
    <property type="taxonomic scope" value="Bacteria"/>
</dbReference>
<evidence type="ECO:0000313" key="3">
    <source>
        <dbReference type="Proteomes" id="UP000000719"/>
    </source>
</evidence>
<dbReference type="InterPro" id="IPR041414">
    <property type="entry name" value="Raco-like_middle"/>
</dbReference>
<dbReference type="Gene3D" id="3.30.420.480">
    <property type="entry name" value="Domain of unknown function (DUF4445)"/>
    <property type="match status" value="1"/>
</dbReference>
<dbReference type="Gene3D" id="3.10.20.30">
    <property type="match status" value="1"/>
</dbReference>
<dbReference type="PANTHER" id="PTHR42895:SF2">
    <property type="entry name" value="IRON-SULFUR CLUSTER PROTEIN"/>
    <property type="match status" value="1"/>
</dbReference>
<reference evidence="2 3" key="1">
    <citation type="journal article" date="2009" name="PLoS ONE">
        <title>Genome analysis of the anaerobic thermohalophilic bacterium Halothermothrix orenii.</title>
        <authorList>
            <person name="Mavromatis K."/>
            <person name="Ivanova N."/>
            <person name="Anderson I."/>
            <person name="Lykidis A."/>
            <person name="Hooper S.D."/>
            <person name="Sun H."/>
            <person name="Kunin V."/>
            <person name="Lapidus A."/>
            <person name="Hugenholtz P."/>
            <person name="Patel B."/>
            <person name="Kyrpides N.C."/>
        </authorList>
    </citation>
    <scope>NUCLEOTIDE SEQUENCE [LARGE SCALE GENOMIC DNA]</scope>
    <source>
        <strain evidence="3">H 168 / OCM 544 / DSM 9562</strain>
    </source>
</reference>
<dbReference type="PROSITE" id="PS51085">
    <property type="entry name" value="2FE2S_FER_2"/>
    <property type="match status" value="1"/>
</dbReference>
<dbReference type="KEGG" id="hor:Hore_15350"/>
<dbReference type="InterPro" id="IPR052911">
    <property type="entry name" value="Corrinoid_activation_enz"/>
</dbReference>
<dbReference type="CDD" id="cd00207">
    <property type="entry name" value="fer2"/>
    <property type="match status" value="1"/>
</dbReference>
<name>B8CYB5_HALOH</name>
<dbReference type="Pfam" id="PF14574">
    <property type="entry name" value="RACo_C_ter"/>
    <property type="match status" value="1"/>
</dbReference>
<dbReference type="EMBL" id="CP001098">
    <property type="protein sequence ID" value="ACL70284.1"/>
    <property type="molecule type" value="Genomic_DNA"/>
</dbReference>
<dbReference type="InterPro" id="IPR012675">
    <property type="entry name" value="Beta-grasp_dom_sf"/>
</dbReference>
<dbReference type="HOGENOM" id="CLU_019091_0_0_9"/>
<dbReference type="InterPro" id="IPR027980">
    <property type="entry name" value="RACo_C"/>
</dbReference>
<dbReference type="OrthoDB" id="9810588at2"/>
<sequence length="598" mass="65201">MLYKIIVRQNNKERVLTGKQGDNLLKILQKNHYKTKAPCGGVGTCGKCKVKVNYGGSQPTPGERELLDESEIKAGIRLACQTRISGHMEVELDTDEEIEGLVEGIRVAVEQDPFIQKDMVRLEGPSLDDQRDLLTRVSGAISSDGISLKALDYLASIDIDRELSVIRAGNRVIDINQDNGKGIYGIAVDIGTTTIAMYLIDLITGKESGVHSFSNPQKKFGADVISRINYTLHNDNGIKDLQQELVDGLNRGIKHLTDAVNLKRDEIYHLTIAGNTTMLHSLLGVDASSIARAPYIPVFTDSLMFRAGKLGFNINENGVVQLLPSISGYVGGDIVGDLLVTDFESPEWNLLIDIGTNGEIVLGNRDKLFACSAAAGPAFEGARITFGMAGITGAISKYRFNNGEVHYRTINNNRARGICGSGLVDIIAELLKYGFLKETGAFKDGVELKAGYADYLTTYKGITSFRVVPGNETHDNKDILLTQKDIREFQLAKGAILAGIKILLKEAGVDYSDIEKVYLAGGFGNYIDPHNASLIGLIPENLEDKVIRIGNGAGMGARAVLLDQKLIEYAARLKEKTTYIELSSHSGFQEEFMNSMGF</sequence>
<organism evidence="2 3">
    <name type="scientific">Halothermothrix orenii (strain H 168 / OCM 544 / DSM 9562)</name>
    <dbReference type="NCBI Taxonomy" id="373903"/>
    <lineage>
        <taxon>Bacteria</taxon>
        <taxon>Bacillati</taxon>
        <taxon>Bacillota</taxon>
        <taxon>Clostridia</taxon>
        <taxon>Halanaerobiales</taxon>
        <taxon>Halothermotrichaceae</taxon>
        <taxon>Halothermothrix</taxon>
    </lineage>
</organism>
<dbReference type="InterPro" id="IPR042259">
    <property type="entry name" value="Raco-like_middle_sf"/>
</dbReference>
<dbReference type="GO" id="GO:0051536">
    <property type="term" value="F:iron-sulfur cluster binding"/>
    <property type="evidence" value="ECO:0007669"/>
    <property type="project" value="InterPro"/>
</dbReference>
<dbReference type="SUPFAM" id="SSF54292">
    <property type="entry name" value="2Fe-2S ferredoxin-like"/>
    <property type="match status" value="1"/>
</dbReference>
<dbReference type="PANTHER" id="PTHR42895">
    <property type="entry name" value="IRON-SULFUR CLUSTER-BINDING PROTEIN-RELATED"/>
    <property type="match status" value="1"/>
</dbReference>
<dbReference type="InterPro" id="IPR036010">
    <property type="entry name" value="2Fe-2S_ferredoxin-like_sf"/>
</dbReference>
<dbReference type="Pfam" id="PF17651">
    <property type="entry name" value="Raco_middle"/>
    <property type="match status" value="1"/>
</dbReference>
<dbReference type="Proteomes" id="UP000000719">
    <property type="component" value="Chromosome"/>
</dbReference>
<protein>
    <submittedName>
        <fullName evidence="2">Ferredoxin</fullName>
    </submittedName>
</protein>
<dbReference type="InterPro" id="IPR001041">
    <property type="entry name" value="2Fe-2S_ferredoxin-type"/>
</dbReference>
<proteinExistence type="predicted"/>
<dbReference type="AlphaFoldDB" id="B8CYB5"/>
<dbReference type="Pfam" id="PF00111">
    <property type="entry name" value="Fer2"/>
    <property type="match status" value="1"/>
</dbReference>
<feature type="domain" description="2Fe-2S ferredoxin-type" evidence="1">
    <location>
        <begin position="3"/>
        <end position="98"/>
    </location>
</feature>
<evidence type="ECO:0000259" key="1">
    <source>
        <dbReference type="PROSITE" id="PS51085"/>
    </source>
</evidence>
<dbReference type="STRING" id="373903.Hore_15350"/>
<evidence type="ECO:0000313" key="2">
    <source>
        <dbReference type="EMBL" id="ACL70284.1"/>
    </source>
</evidence>
<keyword evidence="3" id="KW-1185">Reference proteome</keyword>
<dbReference type="eggNOG" id="COG3894">
    <property type="taxonomic scope" value="Bacteria"/>
</dbReference>
<accession>B8CYB5</accession>